<comment type="caution">
    <text evidence="2">The sequence shown here is derived from an EMBL/GenBank/DDBJ whole genome shotgun (WGS) entry which is preliminary data.</text>
</comment>
<accession>A0AAD7FF19</accession>
<dbReference type="Proteomes" id="UP001221142">
    <property type="component" value="Unassembled WGS sequence"/>
</dbReference>
<proteinExistence type="predicted"/>
<gene>
    <name evidence="2" type="ORF">FB45DRAFT_1062604</name>
</gene>
<keyword evidence="3" id="KW-1185">Reference proteome</keyword>
<evidence type="ECO:0000313" key="2">
    <source>
        <dbReference type="EMBL" id="KAJ7620269.1"/>
    </source>
</evidence>
<dbReference type="AlphaFoldDB" id="A0AAD7FF19"/>
<protein>
    <submittedName>
        <fullName evidence="2">Uncharacterized protein</fullName>
    </submittedName>
</protein>
<evidence type="ECO:0000256" key="1">
    <source>
        <dbReference type="SAM" id="MobiDB-lite"/>
    </source>
</evidence>
<feature type="non-terminal residue" evidence="2">
    <location>
        <position position="1"/>
    </location>
</feature>
<feature type="region of interest" description="Disordered" evidence="1">
    <location>
        <begin position="1"/>
        <end position="21"/>
    </location>
</feature>
<sequence>TARCSSTSPSSSPLPSAPCSLVPTLPRRLPPRAALLARPCLPPLFATAPRVRPSARSFRRLAINAPRSSVRLELSAKASEISTL</sequence>
<evidence type="ECO:0000313" key="3">
    <source>
        <dbReference type="Proteomes" id="UP001221142"/>
    </source>
</evidence>
<organism evidence="2 3">
    <name type="scientific">Roridomyces roridus</name>
    <dbReference type="NCBI Taxonomy" id="1738132"/>
    <lineage>
        <taxon>Eukaryota</taxon>
        <taxon>Fungi</taxon>
        <taxon>Dikarya</taxon>
        <taxon>Basidiomycota</taxon>
        <taxon>Agaricomycotina</taxon>
        <taxon>Agaricomycetes</taxon>
        <taxon>Agaricomycetidae</taxon>
        <taxon>Agaricales</taxon>
        <taxon>Marasmiineae</taxon>
        <taxon>Mycenaceae</taxon>
        <taxon>Roridomyces</taxon>
    </lineage>
</organism>
<name>A0AAD7FF19_9AGAR</name>
<dbReference type="EMBL" id="JARKIF010000017">
    <property type="protein sequence ID" value="KAJ7620269.1"/>
    <property type="molecule type" value="Genomic_DNA"/>
</dbReference>
<reference evidence="2" key="1">
    <citation type="submission" date="2023-03" db="EMBL/GenBank/DDBJ databases">
        <title>Massive genome expansion in bonnet fungi (Mycena s.s.) driven by repeated elements and novel gene families across ecological guilds.</title>
        <authorList>
            <consortium name="Lawrence Berkeley National Laboratory"/>
            <person name="Harder C.B."/>
            <person name="Miyauchi S."/>
            <person name="Viragh M."/>
            <person name="Kuo A."/>
            <person name="Thoen E."/>
            <person name="Andreopoulos B."/>
            <person name="Lu D."/>
            <person name="Skrede I."/>
            <person name="Drula E."/>
            <person name="Henrissat B."/>
            <person name="Morin E."/>
            <person name="Kohler A."/>
            <person name="Barry K."/>
            <person name="LaButti K."/>
            <person name="Morin E."/>
            <person name="Salamov A."/>
            <person name="Lipzen A."/>
            <person name="Mereny Z."/>
            <person name="Hegedus B."/>
            <person name="Baldrian P."/>
            <person name="Stursova M."/>
            <person name="Weitz H."/>
            <person name="Taylor A."/>
            <person name="Grigoriev I.V."/>
            <person name="Nagy L.G."/>
            <person name="Martin F."/>
            <person name="Kauserud H."/>
        </authorList>
    </citation>
    <scope>NUCLEOTIDE SEQUENCE</scope>
    <source>
        <strain evidence="2">9284</strain>
    </source>
</reference>
<feature type="non-terminal residue" evidence="2">
    <location>
        <position position="84"/>
    </location>
</feature>